<dbReference type="EMBL" id="FOLH01000001">
    <property type="protein sequence ID" value="SFB88070.1"/>
    <property type="molecule type" value="Genomic_DNA"/>
</dbReference>
<dbReference type="NCBIfam" id="TIGR00066">
    <property type="entry name" value="g_glut_trans"/>
    <property type="match status" value="1"/>
</dbReference>
<feature type="signal peptide" evidence="13">
    <location>
        <begin position="1"/>
        <end position="22"/>
    </location>
</feature>
<dbReference type="Proteomes" id="UP000199058">
    <property type="component" value="Unassembled WGS sequence"/>
</dbReference>
<comment type="PTM">
    <text evidence="11">Cleaved by autocatalysis into a large and a small subunit.</text>
</comment>
<evidence type="ECO:0000256" key="13">
    <source>
        <dbReference type="SAM" id="SignalP"/>
    </source>
</evidence>
<evidence type="ECO:0000256" key="1">
    <source>
        <dbReference type="ARBA" id="ARBA00001049"/>
    </source>
</evidence>
<evidence type="ECO:0000256" key="12">
    <source>
        <dbReference type="SAM" id="MobiDB-lite"/>
    </source>
</evidence>
<dbReference type="EC" id="3.4.19.13" evidence="11"/>
<dbReference type="InterPro" id="IPR029055">
    <property type="entry name" value="Ntn_hydrolases_N"/>
</dbReference>
<keyword evidence="7 11" id="KW-0012">Acyltransferase</keyword>
<dbReference type="Pfam" id="PF01019">
    <property type="entry name" value="G_glu_transpept"/>
    <property type="match status" value="1"/>
</dbReference>
<dbReference type="GO" id="GO:0006751">
    <property type="term" value="P:glutathione catabolic process"/>
    <property type="evidence" value="ECO:0007669"/>
    <property type="project" value="UniProtKB-UniRule"/>
</dbReference>
<evidence type="ECO:0000256" key="5">
    <source>
        <dbReference type="ARBA" id="ARBA00022801"/>
    </source>
</evidence>
<comment type="similarity">
    <text evidence="3 11">Belongs to the gamma-glutamyltransferase family.</text>
</comment>
<dbReference type="GO" id="GO:0036374">
    <property type="term" value="F:glutathione hydrolase activity"/>
    <property type="evidence" value="ECO:0007669"/>
    <property type="project" value="UniProtKB-UniRule"/>
</dbReference>
<organism evidence="14 15">
    <name type="scientific">Marinospirillum celere</name>
    <dbReference type="NCBI Taxonomy" id="1122252"/>
    <lineage>
        <taxon>Bacteria</taxon>
        <taxon>Pseudomonadati</taxon>
        <taxon>Pseudomonadota</taxon>
        <taxon>Gammaproteobacteria</taxon>
        <taxon>Oceanospirillales</taxon>
        <taxon>Oceanospirillaceae</taxon>
        <taxon>Marinospirillum</taxon>
    </lineage>
</organism>
<reference evidence="14 15" key="1">
    <citation type="submission" date="2016-10" db="EMBL/GenBank/DDBJ databases">
        <authorList>
            <person name="de Groot N.N."/>
        </authorList>
    </citation>
    <scope>NUCLEOTIDE SEQUENCE [LARGE SCALE GENOMIC DNA]</scope>
    <source>
        <strain evidence="14 15">DSM 18438</strain>
    </source>
</reference>
<comment type="catalytic activity">
    <reaction evidence="8 11">
        <text>an N-terminal (5-L-glutamyl)-[peptide] + an alpha-amino acid = 5-L-glutamyl amino acid + an N-terminal L-alpha-aminoacyl-[peptide]</text>
        <dbReference type="Rhea" id="RHEA:23904"/>
        <dbReference type="Rhea" id="RHEA-COMP:9780"/>
        <dbReference type="Rhea" id="RHEA-COMP:9795"/>
        <dbReference type="ChEBI" id="CHEBI:77644"/>
        <dbReference type="ChEBI" id="CHEBI:78597"/>
        <dbReference type="ChEBI" id="CHEBI:78599"/>
        <dbReference type="ChEBI" id="CHEBI:78608"/>
        <dbReference type="EC" id="2.3.2.2"/>
    </reaction>
</comment>
<evidence type="ECO:0000256" key="6">
    <source>
        <dbReference type="ARBA" id="ARBA00023145"/>
    </source>
</evidence>
<comment type="pathway">
    <text evidence="11">Sulfur metabolism; glutathione metabolism.</text>
</comment>
<dbReference type="EC" id="2.3.2.2" evidence="11"/>
<protein>
    <recommendedName>
        <fullName evidence="11">Glutathione hydrolase proenzyme</fullName>
        <ecNumber evidence="11">2.3.2.2</ecNumber>
        <ecNumber evidence="11">3.4.19.13</ecNumber>
    </recommendedName>
    <component>
        <recommendedName>
            <fullName evidence="11">Glutathione hydrolase large chain</fullName>
        </recommendedName>
    </component>
    <component>
        <recommendedName>
            <fullName evidence="11">Glutathione hydrolase small chain</fullName>
        </recommendedName>
    </component>
</protein>
<feature type="binding site" evidence="10">
    <location>
        <begin position="483"/>
        <end position="484"/>
    </location>
    <ligand>
        <name>L-glutamate</name>
        <dbReference type="ChEBI" id="CHEBI:29985"/>
    </ligand>
</feature>
<proteinExistence type="inferred from homology"/>
<dbReference type="GO" id="GO:0103068">
    <property type="term" value="F:leukotriene C4 gamma-glutamyl transferase activity"/>
    <property type="evidence" value="ECO:0007669"/>
    <property type="project" value="UniProtKB-EC"/>
</dbReference>
<comment type="subunit">
    <text evidence="11">This enzyme consists of two polypeptide chains, which are synthesized in precursor form from a single polypeptide.</text>
</comment>
<keyword evidence="11" id="KW-0317">Glutathione biosynthesis</keyword>
<dbReference type="Gene3D" id="1.10.246.130">
    <property type="match status" value="1"/>
</dbReference>
<name>A0A1I1ET40_9GAMM</name>
<keyword evidence="15" id="KW-1185">Reference proteome</keyword>
<feature type="region of interest" description="Disordered" evidence="12">
    <location>
        <begin position="463"/>
        <end position="487"/>
    </location>
</feature>
<feature type="active site" description="Nucleophile" evidence="9">
    <location>
        <position position="411"/>
    </location>
</feature>
<dbReference type="InterPro" id="IPR051792">
    <property type="entry name" value="GGT_bact"/>
</dbReference>
<keyword evidence="13" id="KW-0732">Signal</keyword>
<evidence type="ECO:0000256" key="8">
    <source>
        <dbReference type="ARBA" id="ARBA00047417"/>
    </source>
</evidence>
<comment type="catalytic activity">
    <reaction evidence="2 11">
        <text>glutathione + H2O = L-cysteinylglycine + L-glutamate</text>
        <dbReference type="Rhea" id="RHEA:28807"/>
        <dbReference type="ChEBI" id="CHEBI:15377"/>
        <dbReference type="ChEBI" id="CHEBI:29985"/>
        <dbReference type="ChEBI" id="CHEBI:57925"/>
        <dbReference type="ChEBI" id="CHEBI:61694"/>
        <dbReference type="EC" id="3.4.19.13"/>
    </reaction>
</comment>
<dbReference type="STRING" id="1122252.SAMN05660443_0695"/>
<dbReference type="RefSeq" id="WP_091959190.1">
    <property type="nucleotide sequence ID" value="NZ_FOLH01000001.1"/>
</dbReference>
<dbReference type="InterPro" id="IPR043137">
    <property type="entry name" value="GGT_ssub_C"/>
</dbReference>
<evidence type="ECO:0000256" key="11">
    <source>
        <dbReference type="RuleBase" id="RU368036"/>
    </source>
</evidence>
<gene>
    <name evidence="14" type="ORF">SAMN05660443_0695</name>
</gene>
<dbReference type="SUPFAM" id="SSF56235">
    <property type="entry name" value="N-terminal nucleophile aminohydrolases (Ntn hydrolases)"/>
    <property type="match status" value="1"/>
</dbReference>
<dbReference type="PRINTS" id="PR01210">
    <property type="entry name" value="GGTRANSPTASE"/>
</dbReference>
<dbReference type="PROSITE" id="PS51257">
    <property type="entry name" value="PROKAR_LIPOPROTEIN"/>
    <property type="match status" value="1"/>
</dbReference>
<dbReference type="InterPro" id="IPR043138">
    <property type="entry name" value="GGT_lsub"/>
</dbReference>
<feature type="chain" id="PRO_5011663868" description="Glutathione hydrolase proenzyme" evidence="13">
    <location>
        <begin position="23"/>
        <end position="600"/>
    </location>
</feature>
<keyword evidence="6 11" id="KW-0865">Zymogen</keyword>
<evidence type="ECO:0000256" key="4">
    <source>
        <dbReference type="ARBA" id="ARBA00022679"/>
    </source>
</evidence>
<feature type="binding site" evidence="10">
    <location>
        <position position="117"/>
    </location>
    <ligand>
        <name>L-glutamate</name>
        <dbReference type="ChEBI" id="CHEBI:29985"/>
    </ligand>
</feature>
<evidence type="ECO:0000313" key="14">
    <source>
        <dbReference type="EMBL" id="SFB88070.1"/>
    </source>
</evidence>
<dbReference type="OrthoDB" id="5297205at2"/>
<feature type="binding site" evidence="10">
    <location>
        <position position="507"/>
    </location>
    <ligand>
        <name>L-glutamate</name>
        <dbReference type="ChEBI" id="CHEBI:29985"/>
    </ligand>
</feature>
<feature type="binding site" evidence="10">
    <location>
        <position position="458"/>
    </location>
    <ligand>
        <name>L-glutamate</name>
        <dbReference type="ChEBI" id="CHEBI:29985"/>
    </ligand>
</feature>
<dbReference type="PANTHER" id="PTHR43199">
    <property type="entry name" value="GLUTATHIONE HYDROLASE"/>
    <property type="match status" value="1"/>
</dbReference>
<dbReference type="InterPro" id="IPR000101">
    <property type="entry name" value="GGT_peptidase"/>
</dbReference>
<dbReference type="AlphaFoldDB" id="A0A1I1ET40"/>
<dbReference type="PANTHER" id="PTHR43199:SF1">
    <property type="entry name" value="GLUTATHIONE HYDROLASE PROENZYME"/>
    <property type="match status" value="1"/>
</dbReference>
<dbReference type="GO" id="GO:0006750">
    <property type="term" value="P:glutathione biosynthetic process"/>
    <property type="evidence" value="ECO:0007669"/>
    <property type="project" value="UniProtKB-KW"/>
</dbReference>
<keyword evidence="4 11" id="KW-0808">Transferase</keyword>
<evidence type="ECO:0000256" key="2">
    <source>
        <dbReference type="ARBA" id="ARBA00001089"/>
    </source>
</evidence>
<evidence type="ECO:0000256" key="3">
    <source>
        <dbReference type="ARBA" id="ARBA00009381"/>
    </source>
</evidence>
<keyword evidence="5 11" id="KW-0378">Hydrolase</keyword>
<comment type="catalytic activity">
    <reaction evidence="1 11">
        <text>an S-substituted glutathione + H2O = an S-substituted L-cysteinylglycine + L-glutamate</text>
        <dbReference type="Rhea" id="RHEA:59468"/>
        <dbReference type="ChEBI" id="CHEBI:15377"/>
        <dbReference type="ChEBI" id="CHEBI:29985"/>
        <dbReference type="ChEBI" id="CHEBI:90779"/>
        <dbReference type="ChEBI" id="CHEBI:143103"/>
        <dbReference type="EC" id="3.4.19.13"/>
    </reaction>
</comment>
<dbReference type="UniPathway" id="UPA00204"/>
<evidence type="ECO:0000256" key="9">
    <source>
        <dbReference type="PIRSR" id="PIRSR600101-1"/>
    </source>
</evidence>
<dbReference type="Gene3D" id="3.60.20.40">
    <property type="match status" value="1"/>
</dbReference>
<accession>A0A1I1ET40</accession>
<evidence type="ECO:0000256" key="7">
    <source>
        <dbReference type="ARBA" id="ARBA00023315"/>
    </source>
</evidence>
<evidence type="ECO:0000313" key="15">
    <source>
        <dbReference type="Proteomes" id="UP000199058"/>
    </source>
</evidence>
<evidence type="ECO:0000256" key="10">
    <source>
        <dbReference type="PIRSR" id="PIRSR600101-2"/>
    </source>
</evidence>
<sequence>MTRKTPLALAFAALLIGCAGLSEDVSSPDPVELQQPEMATGLQEREGWVHENYAVAAANPLAAEAGKQILEQGGSAVDAAIAVQLVLGLVEPQSSGIGGGGFLLSWDGEHLIAWDGRETAPAGATPDLFLDAEGRPMNFMEAVASGGAVGVPGLLAMLEAAHKEQGELPWEQLFEPAIQLAEEGFPVSSRLHQMLAADPLLHSNPAARGFYFTQEGEALPEGHLLTNPALAAIYRQLAQEGSEAFYTGALAENLLENITRTEHLPSSMTLEDLAGYQPIAREALCASWLEQLVCGFPPPSSGQLAVMQILGILEVLNKPETANQENFYSPEGLHLYIEASRLAFADRAKYLADPDFVEAPGGDWSSLLQPDYLKSRAREIAPVARDEVRAGFPGNLISNLAPQPEQPEYGTSHISIIDSQGRGLAMTTSVEQAFGSRILVDGGTGLAGGYLLNNQLTDFSFRPEDDAGRPIANRVEPGKRPRSSMSPTLVFNPHSEELVASLGSPGGAAIIHYTAKTLLGMLQWQLSPQDAIQLPNIAAFDSRTLLEKGRFDDYLLVSLEARGQKVEERELTSGIQGLLVTPQGILGGADPRREGWVAGD</sequence>